<proteinExistence type="predicted"/>
<keyword evidence="1" id="KW-0175">Coiled coil</keyword>
<comment type="caution">
    <text evidence="2">The sequence shown here is derived from an EMBL/GenBank/DDBJ whole genome shotgun (WGS) entry which is preliminary data.</text>
</comment>
<protein>
    <submittedName>
        <fullName evidence="2">16992_t:CDS:1</fullName>
    </submittedName>
</protein>
<evidence type="ECO:0000313" key="2">
    <source>
        <dbReference type="EMBL" id="CAG8789897.1"/>
    </source>
</evidence>
<dbReference type="Proteomes" id="UP000789396">
    <property type="component" value="Unassembled WGS sequence"/>
</dbReference>
<feature type="non-terminal residue" evidence="2">
    <location>
        <position position="100"/>
    </location>
</feature>
<gene>
    <name evidence="2" type="ORF">RFULGI_LOCUS16637</name>
</gene>
<keyword evidence="3" id="KW-1185">Reference proteome</keyword>
<organism evidence="2 3">
    <name type="scientific">Racocetra fulgida</name>
    <dbReference type="NCBI Taxonomy" id="60492"/>
    <lineage>
        <taxon>Eukaryota</taxon>
        <taxon>Fungi</taxon>
        <taxon>Fungi incertae sedis</taxon>
        <taxon>Mucoromycota</taxon>
        <taxon>Glomeromycotina</taxon>
        <taxon>Glomeromycetes</taxon>
        <taxon>Diversisporales</taxon>
        <taxon>Gigasporaceae</taxon>
        <taxon>Racocetra</taxon>
    </lineage>
</organism>
<dbReference type="EMBL" id="CAJVPZ010060141">
    <property type="protein sequence ID" value="CAG8789897.1"/>
    <property type="molecule type" value="Genomic_DNA"/>
</dbReference>
<feature type="coiled-coil region" evidence="1">
    <location>
        <begin position="59"/>
        <end position="96"/>
    </location>
</feature>
<evidence type="ECO:0000256" key="1">
    <source>
        <dbReference type="SAM" id="Coils"/>
    </source>
</evidence>
<accession>A0A9N9P4S4</accession>
<sequence>MSTKDYPNIKIAVRVESNCYSRSFYHFNFLTLDKKDYVAEGFGVVAPQNYFESNFFKLLNLIDNTVKKSQDENETLKNKNKELQNIDEKCKRLTKENEKL</sequence>
<dbReference type="AlphaFoldDB" id="A0A9N9P4S4"/>
<reference evidence="2" key="1">
    <citation type="submission" date="2021-06" db="EMBL/GenBank/DDBJ databases">
        <authorList>
            <person name="Kallberg Y."/>
            <person name="Tangrot J."/>
            <person name="Rosling A."/>
        </authorList>
    </citation>
    <scope>NUCLEOTIDE SEQUENCE</scope>
    <source>
        <strain evidence="2">IN212</strain>
    </source>
</reference>
<evidence type="ECO:0000313" key="3">
    <source>
        <dbReference type="Proteomes" id="UP000789396"/>
    </source>
</evidence>
<name>A0A9N9P4S4_9GLOM</name>